<evidence type="ECO:0000259" key="6">
    <source>
        <dbReference type="PROSITE" id="PS50850"/>
    </source>
</evidence>
<protein>
    <submittedName>
        <fullName evidence="7">MFS transporter</fullName>
    </submittedName>
</protein>
<accession>A0A3S0XNA0</accession>
<dbReference type="Gene3D" id="1.20.1250.20">
    <property type="entry name" value="MFS general substrate transporter like domains"/>
    <property type="match status" value="2"/>
</dbReference>
<feature type="transmembrane region" description="Helical" evidence="5">
    <location>
        <begin position="330"/>
        <end position="349"/>
    </location>
</feature>
<feature type="transmembrane region" description="Helical" evidence="5">
    <location>
        <begin position="271"/>
        <end position="290"/>
    </location>
</feature>
<dbReference type="InterPro" id="IPR051788">
    <property type="entry name" value="MFS_Transporter"/>
</dbReference>
<evidence type="ECO:0000256" key="5">
    <source>
        <dbReference type="SAM" id="Phobius"/>
    </source>
</evidence>
<name>A0A3S0XNA0_9MICO</name>
<dbReference type="InterPro" id="IPR011701">
    <property type="entry name" value="MFS"/>
</dbReference>
<feature type="transmembrane region" description="Helical" evidence="5">
    <location>
        <begin position="43"/>
        <end position="62"/>
    </location>
</feature>
<keyword evidence="2 5" id="KW-0812">Transmembrane</keyword>
<feature type="transmembrane region" description="Helical" evidence="5">
    <location>
        <begin position="296"/>
        <end position="318"/>
    </location>
</feature>
<dbReference type="EMBL" id="RZGZ01000002">
    <property type="protein sequence ID" value="RUR01204.1"/>
    <property type="molecule type" value="Genomic_DNA"/>
</dbReference>
<dbReference type="PANTHER" id="PTHR23514:SF13">
    <property type="entry name" value="INNER MEMBRANE PROTEIN YBJJ"/>
    <property type="match status" value="1"/>
</dbReference>
<dbReference type="SUPFAM" id="SSF103473">
    <property type="entry name" value="MFS general substrate transporter"/>
    <property type="match status" value="1"/>
</dbReference>
<evidence type="ECO:0000256" key="2">
    <source>
        <dbReference type="ARBA" id="ARBA00022692"/>
    </source>
</evidence>
<evidence type="ECO:0000256" key="3">
    <source>
        <dbReference type="ARBA" id="ARBA00022989"/>
    </source>
</evidence>
<feature type="transmembrane region" description="Helical" evidence="5">
    <location>
        <begin position="201"/>
        <end position="220"/>
    </location>
</feature>
<dbReference type="Proteomes" id="UP000274909">
    <property type="component" value="Unassembled WGS sequence"/>
</dbReference>
<evidence type="ECO:0000313" key="7">
    <source>
        <dbReference type="EMBL" id="RUR01204.1"/>
    </source>
</evidence>
<keyword evidence="4 5" id="KW-0472">Membrane</keyword>
<dbReference type="PANTHER" id="PTHR23514">
    <property type="entry name" value="BYPASS OF STOP CODON PROTEIN 6"/>
    <property type="match status" value="1"/>
</dbReference>
<comment type="caution">
    <text evidence="7">The sequence shown here is derived from an EMBL/GenBank/DDBJ whole genome shotgun (WGS) entry which is preliminary data.</text>
</comment>
<sequence>MCIVTHMRPSTLSYIAFVGFGVFWGTWGAALPGLRDAGGLTDAQLGAALLCVGVGAVPAMAFTGRAVDRFGPRMAGLALVALALTGVVLAAFARDVTTLAVGMLLIGATSGSADVAANALAGSAERVTGRRVITLAHAVFSSAVVVGSLGAGALSAATGSLVVTFVIAGSLIAASGAMVFVAGTGFHPLRGEHSAEPRRRLSAALPLLAVGVVGALGFASENAHQSWGAIFLTDELEATPLVASFAPAAFAAFAAATRFGVGLWTGIPDRVILLGGALLGVLGALLLAIAPTILVAVTGLALAAIGTSVLFPTLLSRATRDVDDGERGRATSLVGTTAYLGFVLGPVYVGFLSDALGLRGAMVGVAALCLAFAVLAPVVTRHRRPIGPPH</sequence>
<dbReference type="GO" id="GO:0022857">
    <property type="term" value="F:transmembrane transporter activity"/>
    <property type="evidence" value="ECO:0007669"/>
    <property type="project" value="InterPro"/>
</dbReference>
<reference evidence="7 8" key="1">
    <citation type="submission" date="2018-12" db="EMBL/GenBank/DDBJ databases">
        <authorList>
            <person name="Li F."/>
        </authorList>
    </citation>
    <scope>NUCLEOTIDE SEQUENCE [LARGE SCALE GENOMIC DNA]</scope>
    <source>
        <strain evidence="7 8">EGI 6500705</strain>
    </source>
</reference>
<feature type="transmembrane region" description="Helical" evidence="5">
    <location>
        <begin position="132"/>
        <end position="156"/>
    </location>
</feature>
<feature type="transmembrane region" description="Helical" evidence="5">
    <location>
        <begin position="74"/>
        <end position="93"/>
    </location>
</feature>
<dbReference type="GO" id="GO:0005886">
    <property type="term" value="C:plasma membrane"/>
    <property type="evidence" value="ECO:0007669"/>
    <property type="project" value="UniProtKB-SubCell"/>
</dbReference>
<dbReference type="Pfam" id="PF07690">
    <property type="entry name" value="MFS_1"/>
    <property type="match status" value="1"/>
</dbReference>
<feature type="transmembrane region" description="Helical" evidence="5">
    <location>
        <begin position="240"/>
        <end position="259"/>
    </location>
</feature>
<feature type="transmembrane region" description="Helical" evidence="5">
    <location>
        <begin position="12"/>
        <end position="31"/>
    </location>
</feature>
<feature type="domain" description="Major facilitator superfamily (MFS) profile" evidence="6">
    <location>
        <begin position="1"/>
        <end position="384"/>
    </location>
</feature>
<dbReference type="InterPro" id="IPR036259">
    <property type="entry name" value="MFS_trans_sf"/>
</dbReference>
<comment type="subcellular location">
    <subcellularLocation>
        <location evidence="1">Cell membrane</location>
        <topology evidence="1">Multi-pass membrane protein</topology>
    </subcellularLocation>
</comment>
<dbReference type="InterPro" id="IPR020846">
    <property type="entry name" value="MFS_dom"/>
</dbReference>
<dbReference type="OrthoDB" id="3831523at2"/>
<gene>
    <name evidence="7" type="ORF">ELQ94_06715</name>
</gene>
<feature type="transmembrane region" description="Helical" evidence="5">
    <location>
        <begin position="361"/>
        <end position="380"/>
    </location>
</feature>
<evidence type="ECO:0000256" key="1">
    <source>
        <dbReference type="ARBA" id="ARBA00004651"/>
    </source>
</evidence>
<keyword evidence="8" id="KW-1185">Reference proteome</keyword>
<evidence type="ECO:0000313" key="8">
    <source>
        <dbReference type="Proteomes" id="UP000274909"/>
    </source>
</evidence>
<proteinExistence type="predicted"/>
<evidence type="ECO:0000256" key="4">
    <source>
        <dbReference type="ARBA" id="ARBA00023136"/>
    </source>
</evidence>
<organism evidence="7 8">
    <name type="scientific">Labedella endophytica</name>
    <dbReference type="NCBI Taxonomy" id="1523160"/>
    <lineage>
        <taxon>Bacteria</taxon>
        <taxon>Bacillati</taxon>
        <taxon>Actinomycetota</taxon>
        <taxon>Actinomycetes</taxon>
        <taxon>Micrococcales</taxon>
        <taxon>Microbacteriaceae</taxon>
        <taxon>Labedella</taxon>
    </lineage>
</organism>
<feature type="transmembrane region" description="Helical" evidence="5">
    <location>
        <begin position="99"/>
        <end position="120"/>
    </location>
</feature>
<feature type="transmembrane region" description="Helical" evidence="5">
    <location>
        <begin position="162"/>
        <end position="189"/>
    </location>
</feature>
<dbReference type="AlphaFoldDB" id="A0A3S0XNA0"/>
<dbReference type="PROSITE" id="PS50850">
    <property type="entry name" value="MFS"/>
    <property type="match status" value="1"/>
</dbReference>
<keyword evidence="3 5" id="KW-1133">Transmembrane helix</keyword>